<protein>
    <submittedName>
        <fullName evidence="2">Predicted protein</fullName>
    </submittedName>
</protein>
<accession>D6A4C7</accession>
<evidence type="ECO:0000256" key="1">
    <source>
        <dbReference type="SAM" id="MobiDB-lite"/>
    </source>
</evidence>
<gene>
    <name evidence="2" type="ORF">SSFG_01021</name>
</gene>
<evidence type="ECO:0000313" key="2">
    <source>
        <dbReference type="EMBL" id="EFE65767.2"/>
    </source>
</evidence>
<dbReference type="InterPro" id="IPR003615">
    <property type="entry name" value="HNH_nuc"/>
</dbReference>
<proteinExistence type="predicted"/>
<dbReference type="eggNOG" id="COG1403">
    <property type="taxonomic scope" value="Bacteria"/>
</dbReference>
<feature type="region of interest" description="Disordered" evidence="1">
    <location>
        <begin position="78"/>
        <end position="103"/>
    </location>
</feature>
<dbReference type="Gene3D" id="1.10.30.50">
    <property type="match status" value="1"/>
</dbReference>
<evidence type="ECO:0000313" key="3">
    <source>
        <dbReference type="Proteomes" id="UP000003824"/>
    </source>
</evidence>
<sequence>MPSQGRRSAPLPKGWHRIRRRILKRDGYVCQWPLAAGGLCGEPANQVDHKQGAALGVDDHSDANLWALCQWHHDQKTGREASAVAHAKPPRRRPAEAHPGLIN</sequence>
<name>D6A4C7_STRV1</name>
<dbReference type="RefSeq" id="WP_004980500.1">
    <property type="nucleotide sequence ID" value="NZ_DS999641.1"/>
</dbReference>
<reference evidence="3" key="1">
    <citation type="submission" date="2008-12" db="EMBL/GenBank/DDBJ databases">
        <title>Annotation of Streptomyces ghanaensis ATCC 14672.</title>
        <authorList>
            <consortium name="The Broad Institute Genome Sequencing Platform"/>
            <consortium name="Broad Institute Microbial Sequencing Center"/>
            <person name="Fischbach M."/>
            <person name="Ward D."/>
            <person name="Young S."/>
            <person name="Kodira C.D."/>
            <person name="Zeng Q."/>
            <person name="Koehrsen M."/>
            <person name="Godfrey P."/>
            <person name="Alvarado L."/>
            <person name="Berlin A.M."/>
            <person name="Borenstein D."/>
            <person name="Chen Z."/>
            <person name="Engels R."/>
            <person name="Freedman E."/>
            <person name="Gellesch M."/>
            <person name="Goldberg J."/>
            <person name="Griggs A."/>
            <person name="Gujja S."/>
            <person name="Heiman D.I."/>
            <person name="Hepburn T.A."/>
            <person name="Howarth C."/>
            <person name="Jen D."/>
            <person name="Larson L."/>
            <person name="Lewis B."/>
            <person name="Mehta T."/>
            <person name="Park D."/>
            <person name="Pearson M."/>
            <person name="Roberts A."/>
            <person name="Saif S."/>
            <person name="Shea T.D."/>
            <person name="Shenoy N."/>
            <person name="Sisk P."/>
            <person name="Stolte C."/>
            <person name="Sykes S.N."/>
            <person name="Walk T."/>
            <person name="White J."/>
            <person name="Yandava C."/>
            <person name="Straight P."/>
            <person name="Clardy J."/>
            <person name="Hung D."/>
            <person name="Kolter R."/>
            <person name="Mekalanos J."/>
            <person name="Walker S."/>
            <person name="Walsh C.T."/>
            <person name="Wieland B.L.C."/>
            <person name="Ilzarbe M."/>
            <person name="Galagan J."/>
            <person name="Nusbaum C."/>
            <person name="Birren B."/>
        </authorList>
    </citation>
    <scope>NUCLEOTIDE SEQUENCE [LARGE SCALE GENOMIC DNA]</scope>
    <source>
        <strain evidence="3">ATCC 14672 / DSM 40746 / JCM 4963 / KCTC 9882 / NRRL B-12104 / FH 1290</strain>
    </source>
</reference>
<dbReference type="EMBL" id="DS999641">
    <property type="protein sequence ID" value="EFE65767.2"/>
    <property type="molecule type" value="Genomic_DNA"/>
</dbReference>
<dbReference type="AlphaFoldDB" id="D6A4C7"/>
<organism evidence="2 3">
    <name type="scientific">Streptomyces viridosporus (strain ATCC 14672 / DSM 40746 / JCM 4963 / KCTC 9882 / NRRL B-12104 / FH 1290)</name>
    <name type="common">Streptomyces ghanaensis</name>
    <dbReference type="NCBI Taxonomy" id="566461"/>
    <lineage>
        <taxon>Bacteria</taxon>
        <taxon>Bacillati</taxon>
        <taxon>Actinomycetota</taxon>
        <taxon>Actinomycetes</taxon>
        <taxon>Kitasatosporales</taxon>
        <taxon>Streptomycetaceae</taxon>
        <taxon>Streptomyces</taxon>
    </lineage>
</organism>
<dbReference type="Proteomes" id="UP000003824">
    <property type="component" value="Unassembled WGS sequence"/>
</dbReference>
<dbReference type="CDD" id="cd00085">
    <property type="entry name" value="HNHc"/>
    <property type="match status" value="1"/>
</dbReference>